<dbReference type="AlphaFoldDB" id="A0A367WQF2"/>
<accession>A0A367WQF2</accession>
<reference evidence="1 2" key="1">
    <citation type="submission" date="2014-07" db="EMBL/GenBank/DDBJ databases">
        <title>Draft genome sequence of Thalassospira profundimaris S25-3-2.</title>
        <authorList>
            <person name="Lai Q."/>
            <person name="Shao Z."/>
        </authorList>
    </citation>
    <scope>NUCLEOTIDE SEQUENCE [LARGE SCALE GENOMIC DNA]</scope>
    <source>
        <strain evidence="1 2">S25-3-2</strain>
    </source>
</reference>
<sequence length="120" mass="14107">MFARKVREECARNRDAGLRQSLHVSDNEMRRQAMQDKRRIEVAVHLTQFEIDAVTDLAEDWGQSLEEFLGHAAEEKAHQVAYLEDLDGGLSEEEIREFEHDYHDDRLIDFLRDARQHGDE</sequence>
<dbReference type="Proteomes" id="UP000252517">
    <property type="component" value="Unassembled WGS sequence"/>
</dbReference>
<evidence type="ECO:0000313" key="1">
    <source>
        <dbReference type="EMBL" id="RCK43673.1"/>
    </source>
</evidence>
<protein>
    <submittedName>
        <fullName evidence="1">Uncharacterized protein</fullName>
    </submittedName>
</protein>
<evidence type="ECO:0000313" key="2">
    <source>
        <dbReference type="Proteomes" id="UP000252517"/>
    </source>
</evidence>
<organism evidence="1 2">
    <name type="scientific">Thalassospira profundimaris</name>
    <dbReference type="NCBI Taxonomy" id="502049"/>
    <lineage>
        <taxon>Bacteria</taxon>
        <taxon>Pseudomonadati</taxon>
        <taxon>Pseudomonadota</taxon>
        <taxon>Alphaproteobacteria</taxon>
        <taxon>Rhodospirillales</taxon>
        <taxon>Thalassospiraceae</taxon>
        <taxon>Thalassospira</taxon>
    </lineage>
</organism>
<proteinExistence type="predicted"/>
<gene>
    <name evidence="1" type="ORF">TH25_21230</name>
</gene>
<dbReference type="EMBL" id="JPWH01000024">
    <property type="protein sequence ID" value="RCK43673.1"/>
    <property type="molecule type" value="Genomic_DNA"/>
</dbReference>
<name>A0A367WQF2_9PROT</name>
<comment type="caution">
    <text evidence="1">The sequence shown here is derived from an EMBL/GenBank/DDBJ whole genome shotgun (WGS) entry which is preliminary data.</text>
</comment>